<dbReference type="EMBL" id="JACEIK010004249">
    <property type="protein sequence ID" value="MCD9644787.1"/>
    <property type="molecule type" value="Genomic_DNA"/>
</dbReference>
<name>A0ABS8VEA1_DATST</name>
<reference evidence="2 3" key="1">
    <citation type="journal article" date="2021" name="BMC Genomics">
        <title>Datura genome reveals duplications of psychoactive alkaloid biosynthetic genes and high mutation rate following tissue culture.</title>
        <authorList>
            <person name="Rajewski A."/>
            <person name="Carter-House D."/>
            <person name="Stajich J."/>
            <person name="Litt A."/>
        </authorList>
    </citation>
    <scope>NUCLEOTIDE SEQUENCE [LARGE SCALE GENOMIC DNA]</scope>
    <source>
        <strain evidence="2">AR-01</strain>
    </source>
</reference>
<sequence length="109" mass="12012">MEEKRGRGRSRKSSIALTSLFNFTVSGSRAGISKEVQGNSSKSQGSDMEQTRAERPAHQPSITPRSSSMVMPASEIPRNILSPRMGTVPLEQYEVTNAVKETMKAREKD</sequence>
<accession>A0ABS8VEA1</accession>
<dbReference type="Proteomes" id="UP000823775">
    <property type="component" value="Unassembled WGS sequence"/>
</dbReference>
<gene>
    <name evidence="2" type="ORF">HAX54_033222</name>
</gene>
<feature type="region of interest" description="Disordered" evidence="1">
    <location>
        <begin position="28"/>
        <end position="83"/>
    </location>
</feature>
<comment type="caution">
    <text evidence="2">The sequence shown here is derived from an EMBL/GenBank/DDBJ whole genome shotgun (WGS) entry which is preliminary data.</text>
</comment>
<keyword evidence="3" id="KW-1185">Reference proteome</keyword>
<proteinExistence type="predicted"/>
<evidence type="ECO:0000313" key="3">
    <source>
        <dbReference type="Proteomes" id="UP000823775"/>
    </source>
</evidence>
<evidence type="ECO:0000256" key="1">
    <source>
        <dbReference type="SAM" id="MobiDB-lite"/>
    </source>
</evidence>
<feature type="compositionally biased region" description="Polar residues" evidence="1">
    <location>
        <begin position="60"/>
        <end position="69"/>
    </location>
</feature>
<feature type="compositionally biased region" description="Polar residues" evidence="1">
    <location>
        <begin position="36"/>
        <end position="48"/>
    </location>
</feature>
<evidence type="ECO:0000313" key="2">
    <source>
        <dbReference type="EMBL" id="MCD9644787.1"/>
    </source>
</evidence>
<protein>
    <submittedName>
        <fullName evidence="2">Uncharacterized protein</fullName>
    </submittedName>
</protein>
<organism evidence="2 3">
    <name type="scientific">Datura stramonium</name>
    <name type="common">Jimsonweed</name>
    <name type="synonym">Common thornapple</name>
    <dbReference type="NCBI Taxonomy" id="4076"/>
    <lineage>
        <taxon>Eukaryota</taxon>
        <taxon>Viridiplantae</taxon>
        <taxon>Streptophyta</taxon>
        <taxon>Embryophyta</taxon>
        <taxon>Tracheophyta</taxon>
        <taxon>Spermatophyta</taxon>
        <taxon>Magnoliopsida</taxon>
        <taxon>eudicotyledons</taxon>
        <taxon>Gunneridae</taxon>
        <taxon>Pentapetalae</taxon>
        <taxon>asterids</taxon>
        <taxon>lamiids</taxon>
        <taxon>Solanales</taxon>
        <taxon>Solanaceae</taxon>
        <taxon>Solanoideae</taxon>
        <taxon>Datureae</taxon>
        <taxon>Datura</taxon>
    </lineage>
</organism>